<organism evidence="6 7">
    <name type="scientific">Halovenus rubra</name>
    <dbReference type="NCBI Taxonomy" id="869890"/>
    <lineage>
        <taxon>Archaea</taxon>
        <taxon>Methanobacteriati</taxon>
        <taxon>Methanobacteriota</taxon>
        <taxon>Stenosarchaea group</taxon>
        <taxon>Halobacteria</taxon>
        <taxon>Halobacteriales</taxon>
        <taxon>Haloarculaceae</taxon>
        <taxon>Halovenus</taxon>
    </lineage>
</organism>
<dbReference type="PROSITE" id="PS00674">
    <property type="entry name" value="AAA"/>
    <property type="match status" value="1"/>
</dbReference>
<sequence>MTDSDFAVVEFMLTALTYTENQEFDSDDLPPSYRAPFWSEGSIERPLSVTVDTASQATGVDRPWEAVSGLMFTDHDNFSGSLEFTDRSMAAEWYLNHAEEAQLAENPVLAAEYEDEHDVSYDLARDSNRPARADRAFIDALLDEYFDEDEEDEMLDLVDVRAPEEIELSLDDIVLTSEQEGEIQKIVKAIEHREYLANVGLREIGKLLFVGPPGTGKTSVARALASKLGLPSVEVKLSMITSQYLGETAKNVEKTFEVAKRLSPCILFIDEFDFVAKTRASDEHAAIKRAVNTLLKSIDEVSLIRDEVLLIGATNHPDQLDAAAWRRFDEIVNFPKPDSPMRADILRIVTEEMDIVDFEPDKIADLTQGLTGSDLRLVLREAVLEALTEERTTLTQQDLVDAVEDFEERDTLKNLDMIEGDHDALVAGGSFDSDGSDHSHD</sequence>
<dbReference type="SMART" id="SM00382">
    <property type="entry name" value="AAA"/>
    <property type="match status" value="1"/>
</dbReference>
<evidence type="ECO:0000256" key="2">
    <source>
        <dbReference type="ARBA" id="ARBA00022741"/>
    </source>
</evidence>
<evidence type="ECO:0000256" key="3">
    <source>
        <dbReference type="ARBA" id="ARBA00022840"/>
    </source>
</evidence>
<protein>
    <submittedName>
        <fullName evidence="6">ATP-binding protein</fullName>
    </submittedName>
</protein>
<dbReference type="SUPFAM" id="SSF52540">
    <property type="entry name" value="P-loop containing nucleoside triphosphate hydrolases"/>
    <property type="match status" value="1"/>
</dbReference>
<accession>A0ABD5X4N0</accession>
<evidence type="ECO:0000313" key="6">
    <source>
        <dbReference type="EMBL" id="MFC7124962.1"/>
    </source>
</evidence>
<dbReference type="InterPro" id="IPR027417">
    <property type="entry name" value="P-loop_NTPase"/>
</dbReference>
<dbReference type="InterPro" id="IPR050221">
    <property type="entry name" value="26S_Proteasome_ATPase"/>
</dbReference>
<dbReference type="CDD" id="cd19481">
    <property type="entry name" value="RecA-like_protease"/>
    <property type="match status" value="1"/>
</dbReference>
<comment type="similarity">
    <text evidence="1 4">Belongs to the AAA ATPase family.</text>
</comment>
<feature type="domain" description="AAA+ ATPase" evidence="5">
    <location>
        <begin position="203"/>
        <end position="338"/>
    </location>
</feature>
<dbReference type="Pfam" id="PF17862">
    <property type="entry name" value="AAA_lid_3"/>
    <property type="match status" value="1"/>
</dbReference>
<dbReference type="PANTHER" id="PTHR23073">
    <property type="entry name" value="26S PROTEASOME REGULATORY SUBUNIT"/>
    <property type="match status" value="1"/>
</dbReference>
<reference evidence="6 7" key="1">
    <citation type="journal article" date="2014" name="Int. J. Syst. Evol. Microbiol.">
        <title>Complete genome sequence of Corynebacterium casei LMG S-19264T (=DSM 44701T), isolated from a smear-ripened cheese.</title>
        <authorList>
            <consortium name="US DOE Joint Genome Institute (JGI-PGF)"/>
            <person name="Walter F."/>
            <person name="Albersmeier A."/>
            <person name="Kalinowski J."/>
            <person name="Ruckert C."/>
        </authorList>
    </citation>
    <scope>NUCLEOTIDE SEQUENCE [LARGE SCALE GENOMIC DNA]</scope>
    <source>
        <strain evidence="6 7">CGMCC 4.7215</strain>
    </source>
</reference>
<dbReference type="AlphaFoldDB" id="A0ABD5X4N0"/>
<evidence type="ECO:0000256" key="4">
    <source>
        <dbReference type="RuleBase" id="RU003651"/>
    </source>
</evidence>
<dbReference type="Proteomes" id="UP001596414">
    <property type="component" value="Unassembled WGS sequence"/>
</dbReference>
<dbReference type="InterPro" id="IPR041569">
    <property type="entry name" value="AAA_lid_3"/>
</dbReference>
<dbReference type="Gene3D" id="1.10.8.60">
    <property type="match status" value="1"/>
</dbReference>
<name>A0ABD5X4N0_9EURY</name>
<keyword evidence="2 4" id="KW-0547">Nucleotide-binding</keyword>
<dbReference type="Pfam" id="PF00004">
    <property type="entry name" value="AAA"/>
    <property type="match status" value="1"/>
</dbReference>
<dbReference type="InterPro" id="IPR003960">
    <property type="entry name" value="ATPase_AAA_CS"/>
</dbReference>
<dbReference type="GO" id="GO:0005524">
    <property type="term" value="F:ATP binding"/>
    <property type="evidence" value="ECO:0007669"/>
    <property type="project" value="UniProtKB-KW"/>
</dbReference>
<dbReference type="InterPro" id="IPR003959">
    <property type="entry name" value="ATPase_AAA_core"/>
</dbReference>
<evidence type="ECO:0000313" key="7">
    <source>
        <dbReference type="Proteomes" id="UP001596414"/>
    </source>
</evidence>
<proteinExistence type="inferred from homology"/>
<comment type="caution">
    <text evidence="6">The sequence shown here is derived from an EMBL/GenBank/DDBJ whole genome shotgun (WGS) entry which is preliminary data.</text>
</comment>
<dbReference type="InterPro" id="IPR003593">
    <property type="entry name" value="AAA+_ATPase"/>
</dbReference>
<gene>
    <name evidence="6" type="ORF">ACFQJ7_02765</name>
</gene>
<dbReference type="EMBL" id="JBHSZQ010000002">
    <property type="protein sequence ID" value="MFC7124962.1"/>
    <property type="molecule type" value="Genomic_DNA"/>
</dbReference>
<evidence type="ECO:0000259" key="5">
    <source>
        <dbReference type="SMART" id="SM00382"/>
    </source>
</evidence>
<dbReference type="RefSeq" id="WP_267638266.1">
    <property type="nucleotide sequence ID" value="NZ_JAODIY010000013.1"/>
</dbReference>
<evidence type="ECO:0000256" key="1">
    <source>
        <dbReference type="ARBA" id="ARBA00006914"/>
    </source>
</evidence>
<dbReference type="Gene3D" id="3.40.50.300">
    <property type="entry name" value="P-loop containing nucleotide triphosphate hydrolases"/>
    <property type="match status" value="1"/>
</dbReference>
<keyword evidence="3 4" id="KW-0067">ATP-binding</keyword>